<dbReference type="Proteomes" id="UP000241690">
    <property type="component" value="Unassembled WGS sequence"/>
</dbReference>
<name>A0A2T4ARD1_TRIHA</name>
<dbReference type="RefSeq" id="XP_024779314.1">
    <property type="nucleotide sequence ID" value="XM_024920314.1"/>
</dbReference>
<accession>A0A2T4ARD1</accession>
<feature type="region of interest" description="Disordered" evidence="1">
    <location>
        <begin position="80"/>
        <end position="110"/>
    </location>
</feature>
<evidence type="ECO:0000256" key="1">
    <source>
        <dbReference type="SAM" id="MobiDB-lite"/>
    </source>
</evidence>
<dbReference type="EMBL" id="KZ679676">
    <property type="protein sequence ID" value="PTB59637.1"/>
    <property type="molecule type" value="Genomic_DNA"/>
</dbReference>
<proteinExistence type="predicted"/>
<evidence type="ECO:0000313" key="2">
    <source>
        <dbReference type="EMBL" id="PTB59637.1"/>
    </source>
</evidence>
<dbReference type="GeneID" id="36628883"/>
<gene>
    <name evidence="2" type="ORF">M431DRAFT_516720</name>
</gene>
<evidence type="ECO:0000313" key="3">
    <source>
        <dbReference type="Proteomes" id="UP000241690"/>
    </source>
</evidence>
<keyword evidence="3" id="KW-1185">Reference proteome</keyword>
<protein>
    <submittedName>
        <fullName evidence="2">Uncharacterized protein</fullName>
    </submittedName>
</protein>
<feature type="compositionally biased region" description="Polar residues" evidence="1">
    <location>
        <begin position="82"/>
        <end position="110"/>
    </location>
</feature>
<sequence>MATLPLHWYYHKLTSLSSLLRLSIPQTLLLDDTIPQLPHTSPILPYHLIPHRITSPANNFAKGKKKRSILASPVLVYRPTEHSNGNVSQPRKSGMQESTNPPNSATSTPVSHLDAVSLSFWRPKLWSNRETYTHMSREIYSLVSGILLPKLTSDLFVSTHIPDVPSA</sequence>
<dbReference type="AlphaFoldDB" id="A0A2T4ARD1"/>
<reference evidence="2 3" key="1">
    <citation type="submission" date="2016-07" db="EMBL/GenBank/DDBJ databases">
        <title>Multiple horizontal gene transfer events from other fungi enriched the ability of initially mycotrophic Trichoderma (Ascomycota) to feed on dead plant biomass.</title>
        <authorList>
            <consortium name="DOE Joint Genome Institute"/>
            <person name="Aerts A."/>
            <person name="Atanasova L."/>
            <person name="Chenthamara K."/>
            <person name="Zhang J."/>
            <person name="Grujic M."/>
            <person name="Henrissat B."/>
            <person name="Kuo A."/>
            <person name="Salamov A."/>
            <person name="Lipzen A."/>
            <person name="Labutti K."/>
            <person name="Barry K."/>
            <person name="Miao Y."/>
            <person name="Rahimi M.J."/>
            <person name="Shen Q."/>
            <person name="Grigoriev I.V."/>
            <person name="Kubicek C.P."/>
            <person name="Druzhinina I.S."/>
        </authorList>
    </citation>
    <scope>NUCLEOTIDE SEQUENCE [LARGE SCALE GENOMIC DNA]</scope>
    <source>
        <strain evidence="2 3">CBS 226.95</strain>
    </source>
</reference>
<organism evidence="2 3">
    <name type="scientific">Trichoderma harzianum CBS 226.95</name>
    <dbReference type="NCBI Taxonomy" id="983964"/>
    <lineage>
        <taxon>Eukaryota</taxon>
        <taxon>Fungi</taxon>
        <taxon>Dikarya</taxon>
        <taxon>Ascomycota</taxon>
        <taxon>Pezizomycotina</taxon>
        <taxon>Sordariomycetes</taxon>
        <taxon>Hypocreomycetidae</taxon>
        <taxon>Hypocreales</taxon>
        <taxon>Hypocreaceae</taxon>
        <taxon>Trichoderma</taxon>
    </lineage>
</organism>